<gene>
    <name evidence="3" type="ORF">CERSUDRAFT_73497</name>
</gene>
<feature type="compositionally biased region" description="Polar residues" evidence="1">
    <location>
        <begin position="818"/>
        <end position="828"/>
    </location>
</feature>
<dbReference type="HOGENOM" id="CLU_306747_0_0_1"/>
<feature type="compositionally biased region" description="Low complexity" evidence="1">
    <location>
        <begin position="675"/>
        <end position="685"/>
    </location>
</feature>
<dbReference type="STRING" id="914234.M2QZK0"/>
<organism evidence="3 4">
    <name type="scientific">Ceriporiopsis subvermispora (strain B)</name>
    <name type="common">White-rot fungus</name>
    <name type="synonym">Gelatoporia subvermispora</name>
    <dbReference type="NCBI Taxonomy" id="914234"/>
    <lineage>
        <taxon>Eukaryota</taxon>
        <taxon>Fungi</taxon>
        <taxon>Dikarya</taxon>
        <taxon>Basidiomycota</taxon>
        <taxon>Agaricomycotina</taxon>
        <taxon>Agaricomycetes</taxon>
        <taxon>Polyporales</taxon>
        <taxon>Gelatoporiaceae</taxon>
        <taxon>Gelatoporia</taxon>
    </lineage>
</organism>
<feature type="region of interest" description="Disordered" evidence="1">
    <location>
        <begin position="595"/>
        <end position="685"/>
    </location>
</feature>
<feature type="region of interest" description="Disordered" evidence="1">
    <location>
        <begin position="945"/>
        <end position="1029"/>
    </location>
</feature>
<feature type="region of interest" description="Disordered" evidence="1">
    <location>
        <begin position="882"/>
        <end position="932"/>
    </location>
</feature>
<evidence type="ECO:0000256" key="1">
    <source>
        <dbReference type="SAM" id="MobiDB-lite"/>
    </source>
</evidence>
<feature type="transmembrane region" description="Helical" evidence="2">
    <location>
        <begin position="463"/>
        <end position="486"/>
    </location>
</feature>
<feature type="compositionally biased region" description="Low complexity" evidence="1">
    <location>
        <begin position="971"/>
        <end position="1004"/>
    </location>
</feature>
<keyword evidence="2" id="KW-1133">Transmembrane helix</keyword>
<feature type="compositionally biased region" description="Polar residues" evidence="1">
    <location>
        <begin position="950"/>
        <end position="968"/>
    </location>
</feature>
<feature type="compositionally biased region" description="Basic and acidic residues" evidence="1">
    <location>
        <begin position="633"/>
        <end position="643"/>
    </location>
</feature>
<sequence>MADPGYSLTIDDTSPAISYSPFGDTFTQPNLTAGWNPFYTDSGFATIPAGSSSSASTSITQIGNGTSLHITAHDGAQIGVTWNGRISADQMARPIFDGHHLSPLRLPHGDPDDDCPLSMHSVRSFREAYGVTGLLEGTGAVLHGTVLPPTVSSTHPTNVTYTLALDGVPTTNFVSSISPSASVLTASSDVLASFSNLSDGTHMVVLTVHNPGDQSSGQQGMIAFDRAVVFADLDTSNQTGASSSTAPPPTSTSNPTLSSHALPDDAVSFNGQWSFDQDLIPGQNFTFHTSTNVGDKARVQFNASSLHEHRYEQLYSPALATGTAVALTGLTTPSSGIYNVTFDDEPPISFSARASFSDNTPTILFYRTGLDLNSPHTLEIVNSGSDPDPGGGTLLVVGSVNVTTVENTASADDCIASVLSGICLTLVRRVGGRNSHSCMLGSTHSATPVGASSAAHGIPRGTLAALVISGALVFIALCGIIGYAIVRRRRAAQKKQQFIVNPRVSRRTAGRLSFLSSRSVLATREPEMDDFEKGYESQAAATGAGVMDIRAPKTEEQQMAQVSEARHALAVPIRRGHASQNSDGSYSIELPDLAATQDAQTQSPPSPSRAQSSPSRSFFGRRPTSPRSPKPRGPREMHTRDSSRGILLSHIGDLPTGPEPEDGQDPATGRSTDHPTSPVSVISPTSALRVEFAEQQELPRRRSERYVSTGALSLPQSLRQALMRSIDALGSPTSPVAATSTEDSPPTHSFLDLSSSSGTSASRSAGSNPSRSESRRSSVKSQQRLATEQTARSAATGSLPGDRRRSMGLSMTFGGGPTSSRPSLTPNISLQPVPLPPEIPPLPSSHPQDSEHIYSDAIGMLPSPTDSIPLTVSDIHFRHSVQSTTSQIDDARRASGLRVSGSHRPPHPPLPGSVPGSPVTPSFAHTHERHESQVVRPFIVQKLLGMHTPGSGQNTPFSSPYGSPTTPRFNPAAASADPSAGPSTGPSAGPSSGPTAGPSSRPGTASSTPRLAHQRQGSLTFGFSLSRQR</sequence>
<feature type="compositionally biased region" description="Polar residues" evidence="1">
    <location>
        <begin position="731"/>
        <end position="747"/>
    </location>
</feature>
<accession>M2QZK0</accession>
<feature type="compositionally biased region" description="Low complexity" evidence="1">
    <location>
        <begin position="913"/>
        <end position="922"/>
    </location>
</feature>
<protein>
    <submittedName>
        <fullName evidence="3">Uncharacterized protein</fullName>
    </submittedName>
</protein>
<feature type="compositionally biased region" description="Low complexity" evidence="1">
    <location>
        <begin position="754"/>
        <end position="771"/>
    </location>
</feature>
<dbReference type="EMBL" id="KB445796">
    <property type="protein sequence ID" value="EMD37645.1"/>
    <property type="molecule type" value="Genomic_DNA"/>
</dbReference>
<dbReference type="OrthoDB" id="2576334at2759"/>
<name>M2QZK0_CERS8</name>
<evidence type="ECO:0000313" key="4">
    <source>
        <dbReference type="Proteomes" id="UP000016930"/>
    </source>
</evidence>
<dbReference type="Proteomes" id="UP000016930">
    <property type="component" value="Unassembled WGS sequence"/>
</dbReference>
<dbReference type="Gene3D" id="2.60.120.260">
    <property type="entry name" value="Galactose-binding domain-like"/>
    <property type="match status" value="1"/>
</dbReference>
<feature type="compositionally biased region" description="Polar residues" evidence="1">
    <location>
        <begin position="785"/>
        <end position="796"/>
    </location>
</feature>
<feature type="compositionally biased region" description="Low complexity" evidence="1">
    <location>
        <begin position="608"/>
        <end position="627"/>
    </location>
</feature>
<dbReference type="AlphaFoldDB" id="M2QZK0"/>
<keyword evidence="4" id="KW-1185">Reference proteome</keyword>
<evidence type="ECO:0000256" key="2">
    <source>
        <dbReference type="SAM" id="Phobius"/>
    </source>
</evidence>
<keyword evidence="2" id="KW-0812">Transmembrane</keyword>
<feature type="region of interest" description="Disordered" evidence="1">
    <location>
        <begin position="237"/>
        <end position="261"/>
    </location>
</feature>
<keyword evidence="2" id="KW-0472">Membrane</keyword>
<reference evidence="3 4" key="1">
    <citation type="journal article" date="2012" name="Proc. Natl. Acad. Sci. U.S.A.">
        <title>Comparative genomics of Ceriporiopsis subvermispora and Phanerochaete chrysosporium provide insight into selective ligninolysis.</title>
        <authorList>
            <person name="Fernandez-Fueyo E."/>
            <person name="Ruiz-Duenas F.J."/>
            <person name="Ferreira P."/>
            <person name="Floudas D."/>
            <person name="Hibbett D.S."/>
            <person name="Canessa P."/>
            <person name="Larrondo L.F."/>
            <person name="James T.Y."/>
            <person name="Seelenfreund D."/>
            <person name="Lobos S."/>
            <person name="Polanco R."/>
            <person name="Tello M."/>
            <person name="Honda Y."/>
            <person name="Watanabe T."/>
            <person name="Watanabe T."/>
            <person name="Ryu J.S."/>
            <person name="Kubicek C.P."/>
            <person name="Schmoll M."/>
            <person name="Gaskell J."/>
            <person name="Hammel K.E."/>
            <person name="St John F.J."/>
            <person name="Vanden Wymelenberg A."/>
            <person name="Sabat G."/>
            <person name="Splinter BonDurant S."/>
            <person name="Syed K."/>
            <person name="Yadav J.S."/>
            <person name="Doddapaneni H."/>
            <person name="Subramanian V."/>
            <person name="Lavin J.L."/>
            <person name="Oguiza J.A."/>
            <person name="Perez G."/>
            <person name="Pisabarro A.G."/>
            <person name="Ramirez L."/>
            <person name="Santoyo F."/>
            <person name="Master E."/>
            <person name="Coutinho P.M."/>
            <person name="Henrissat B."/>
            <person name="Lombard V."/>
            <person name="Magnuson J.K."/>
            <person name="Kuees U."/>
            <person name="Hori C."/>
            <person name="Igarashi K."/>
            <person name="Samejima M."/>
            <person name="Held B.W."/>
            <person name="Barry K.W."/>
            <person name="LaButti K.M."/>
            <person name="Lapidus A."/>
            <person name="Lindquist E.A."/>
            <person name="Lucas S.M."/>
            <person name="Riley R."/>
            <person name="Salamov A.A."/>
            <person name="Hoffmeister D."/>
            <person name="Schwenk D."/>
            <person name="Hadar Y."/>
            <person name="Yarden O."/>
            <person name="de Vries R.P."/>
            <person name="Wiebenga A."/>
            <person name="Stenlid J."/>
            <person name="Eastwood D."/>
            <person name="Grigoriev I.V."/>
            <person name="Berka R.M."/>
            <person name="Blanchette R.A."/>
            <person name="Kersten P."/>
            <person name="Martinez A.T."/>
            <person name="Vicuna R."/>
            <person name="Cullen D."/>
        </authorList>
    </citation>
    <scope>NUCLEOTIDE SEQUENCE [LARGE SCALE GENOMIC DNA]</scope>
    <source>
        <strain evidence="3 4">B</strain>
    </source>
</reference>
<proteinExistence type="predicted"/>
<feature type="region of interest" description="Disordered" evidence="1">
    <location>
        <begin position="731"/>
        <end position="829"/>
    </location>
</feature>
<feature type="compositionally biased region" description="Polar residues" evidence="1">
    <location>
        <begin position="1005"/>
        <end position="1029"/>
    </location>
</feature>
<evidence type="ECO:0000313" key="3">
    <source>
        <dbReference type="EMBL" id="EMD37645.1"/>
    </source>
</evidence>